<evidence type="ECO:0000313" key="2">
    <source>
        <dbReference type="EMBL" id="KAK1593928.1"/>
    </source>
</evidence>
<evidence type="ECO:0000256" key="1">
    <source>
        <dbReference type="SAM" id="MobiDB-lite"/>
    </source>
</evidence>
<dbReference type="RefSeq" id="XP_060415175.1">
    <property type="nucleotide sequence ID" value="XM_060557556.1"/>
</dbReference>
<protein>
    <submittedName>
        <fullName evidence="2">Uncharacterized protein</fullName>
    </submittedName>
</protein>
<feature type="region of interest" description="Disordered" evidence="1">
    <location>
        <begin position="37"/>
        <end position="66"/>
    </location>
</feature>
<comment type="caution">
    <text evidence="2">The sequence shown here is derived from an EMBL/GenBank/DDBJ whole genome shotgun (WGS) entry which is preliminary data.</text>
</comment>
<dbReference type="AlphaFoldDB" id="A0AAD8V611"/>
<dbReference type="Proteomes" id="UP001230504">
    <property type="component" value="Unassembled WGS sequence"/>
</dbReference>
<dbReference type="GeneID" id="85441796"/>
<accession>A0AAD8V611</accession>
<evidence type="ECO:0000313" key="3">
    <source>
        <dbReference type="Proteomes" id="UP001230504"/>
    </source>
</evidence>
<sequence>MVRARRPSKGPPPSANRLEVSWYADVAVKRPSLSPAPLIKQYPYTQPHTRAEASHQSGPFFPSAAH</sequence>
<dbReference type="EMBL" id="JAHLJV010000022">
    <property type="protein sequence ID" value="KAK1593928.1"/>
    <property type="molecule type" value="Genomic_DNA"/>
</dbReference>
<keyword evidence="3" id="KW-1185">Reference proteome</keyword>
<proteinExistence type="predicted"/>
<gene>
    <name evidence="2" type="ORF">LY79DRAFT_550317</name>
</gene>
<name>A0AAD8V611_9PEZI</name>
<organism evidence="2 3">
    <name type="scientific">Colletotrichum navitas</name>
    <dbReference type="NCBI Taxonomy" id="681940"/>
    <lineage>
        <taxon>Eukaryota</taxon>
        <taxon>Fungi</taxon>
        <taxon>Dikarya</taxon>
        <taxon>Ascomycota</taxon>
        <taxon>Pezizomycotina</taxon>
        <taxon>Sordariomycetes</taxon>
        <taxon>Hypocreomycetidae</taxon>
        <taxon>Glomerellales</taxon>
        <taxon>Glomerellaceae</taxon>
        <taxon>Colletotrichum</taxon>
        <taxon>Colletotrichum graminicola species complex</taxon>
    </lineage>
</organism>
<reference evidence="2" key="1">
    <citation type="submission" date="2021-06" db="EMBL/GenBank/DDBJ databases">
        <title>Comparative genomics, transcriptomics and evolutionary studies reveal genomic signatures of adaptation to plant cell wall in hemibiotrophic fungi.</title>
        <authorList>
            <consortium name="DOE Joint Genome Institute"/>
            <person name="Baroncelli R."/>
            <person name="Diaz J.F."/>
            <person name="Benocci T."/>
            <person name="Peng M."/>
            <person name="Battaglia E."/>
            <person name="Haridas S."/>
            <person name="Andreopoulos W."/>
            <person name="Labutti K."/>
            <person name="Pangilinan J."/>
            <person name="Floch G.L."/>
            <person name="Makela M.R."/>
            <person name="Henrissat B."/>
            <person name="Grigoriev I.V."/>
            <person name="Crouch J.A."/>
            <person name="De Vries R.P."/>
            <person name="Sukno S.A."/>
            <person name="Thon M.R."/>
        </authorList>
    </citation>
    <scope>NUCLEOTIDE SEQUENCE</scope>
    <source>
        <strain evidence="2">CBS 125086</strain>
    </source>
</reference>